<accession>A0ABQ3JZF4</accession>
<organism evidence="5 6">
    <name type="scientific">Amycolatopsis bullii</name>
    <dbReference type="NCBI Taxonomy" id="941987"/>
    <lineage>
        <taxon>Bacteria</taxon>
        <taxon>Bacillati</taxon>
        <taxon>Actinomycetota</taxon>
        <taxon>Actinomycetes</taxon>
        <taxon>Pseudonocardiales</taxon>
        <taxon>Pseudonocardiaceae</taxon>
        <taxon>Amycolatopsis</taxon>
    </lineage>
</organism>
<keyword evidence="2" id="KW-0238">DNA-binding</keyword>
<dbReference type="InterPro" id="IPR001845">
    <property type="entry name" value="HTH_ArsR_DNA-bd_dom"/>
</dbReference>
<dbReference type="Gene3D" id="1.10.10.10">
    <property type="entry name" value="Winged helix-like DNA-binding domain superfamily/Winged helix DNA-binding domain"/>
    <property type="match status" value="1"/>
</dbReference>
<name>A0ABQ3JZF4_9PSEU</name>
<evidence type="ECO:0000259" key="4">
    <source>
        <dbReference type="PROSITE" id="PS50987"/>
    </source>
</evidence>
<dbReference type="PANTHER" id="PTHR43132">
    <property type="entry name" value="ARSENICAL RESISTANCE OPERON REPRESSOR ARSR-RELATED"/>
    <property type="match status" value="1"/>
</dbReference>
<reference evidence="6" key="1">
    <citation type="journal article" date="2019" name="Int. J. Syst. Evol. Microbiol.">
        <title>The Global Catalogue of Microorganisms (GCM) 10K type strain sequencing project: providing services to taxonomists for standard genome sequencing and annotation.</title>
        <authorList>
            <consortium name="The Broad Institute Genomics Platform"/>
            <consortium name="The Broad Institute Genome Sequencing Center for Infectious Disease"/>
            <person name="Wu L."/>
            <person name="Ma J."/>
        </authorList>
    </citation>
    <scope>NUCLEOTIDE SEQUENCE [LARGE SCALE GENOMIC DNA]</scope>
    <source>
        <strain evidence="6">CGMCC 4.7680</strain>
    </source>
</reference>
<keyword evidence="1" id="KW-0805">Transcription regulation</keyword>
<dbReference type="CDD" id="cd00090">
    <property type="entry name" value="HTH_ARSR"/>
    <property type="match status" value="1"/>
</dbReference>
<protein>
    <submittedName>
        <fullName evidence="5">Transcriptional regulator</fullName>
    </submittedName>
</protein>
<dbReference type="SUPFAM" id="SSF46785">
    <property type="entry name" value="Winged helix' DNA-binding domain"/>
    <property type="match status" value="1"/>
</dbReference>
<evidence type="ECO:0000256" key="1">
    <source>
        <dbReference type="ARBA" id="ARBA00023015"/>
    </source>
</evidence>
<keyword evidence="6" id="KW-1185">Reference proteome</keyword>
<sequence length="321" mass="35198">MLRVHFSESDIDRLTVADAADPMWELLTSVYRLQRPEGEQVFGRWRETSRPAVPGSVTRLLDAIPPYGYCPDFLTPSEFGGDLADGLAALARTPESALRGDIAAFAAERNRLPKWLRKIAHGDGHELQTLADTAYEYFRQCIGPHWPTITRAVDRERDRCREALQRGGPHLLLSTLHPDVRWRPPVLEVRFPVEQDLHLRGRGLRLLPSFFCHGMPTTYKDATRSPALVYSIDHQPSPAAIAEPGAALSALLGHTRARILVAVAATECNTSQLAERTNTAIATASSHASILRAGGLIESTRSGKSTVHTITPLGLAVIKAG</sequence>
<comment type="caution">
    <text evidence="5">The sequence shown here is derived from an EMBL/GenBank/DDBJ whole genome shotgun (WGS) entry which is preliminary data.</text>
</comment>
<proteinExistence type="predicted"/>
<evidence type="ECO:0000313" key="5">
    <source>
        <dbReference type="EMBL" id="GHF94834.1"/>
    </source>
</evidence>
<evidence type="ECO:0000256" key="2">
    <source>
        <dbReference type="ARBA" id="ARBA00023125"/>
    </source>
</evidence>
<keyword evidence="3" id="KW-0804">Transcription</keyword>
<dbReference type="InterPro" id="IPR036388">
    <property type="entry name" value="WH-like_DNA-bd_sf"/>
</dbReference>
<dbReference type="InterPro" id="IPR036390">
    <property type="entry name" value="WH_DNA-bd_sf"/>
</dbReference>
<gene>
    <name evidence="5" type="ORF">GCM10017567_06690</name>
</gene>
<dbReference type="PROSITE" id="PS50987">
    <property type="entry name" value="HTH_ARSR_2"/>
    <property type="match status" value="1"/>
</dbReference>
<dbReference type="PANTHER" id="PTHR43132:SF8">
    <property type="entry name" value="HTH-TYPE TRANSCRIPTIONAL REGULATOR KMTR"/>
    <property type="match status" value="1"/>
</dbReference>
<evidence type="ECO:0000313" key="6">
    <source>
        <dbReference type="Proteomes" id="UP000649955"/>
    </source>
</evidence>
<evidence type="ECO:0000256" key="3">
    <source>
        <dbReference type="ARBA" id="ARBA00023163"/>
    </source>
</evidence>
<feature type="domain" description="HTH arsR-type" evidence="4">
    <location>
        <begin position="236"/>
        <end position="321"/>
    </location>
</feature>
<dbReference type="InterPro" id="IPR011991">
    <property type="entry name" value="ArsR-like_HTH"/>
</dbReference>
<dbReference type="Proteomes" id="UP000649955">
    <property type="component" value="Unassembled WGS sequence"/>
</dbReference>
<dbReference type="InterPro" id="IPR051011">
    <property type="entry name" value="Metal_resp_trans_reg"/>
</dbReference>
<dbReference type="SMART" id="SM00418">
    <property type="entry name" value="HTH_ARSR"/>
    <property type="match status" value="1"/>
</dbReference>
<dbReference type="EMBL" id="BNAW01000002">
    <property type="protein sequence ID" value="GHF94834.1"/>
    <property type="molecule type" value="Genomic_DNA"/>
</dbReference>